<dbReference type="Proteomes" id="UP001163603">
    <property type="component" value="Chromosome 5"/>
</dbReference>
<accession>A0ACC0YRE0</accession>
<organism evidence="1 2">
    <name type="scientific">Pistacia integerrima</name>
    <dbReference type="NCBI Taxonomy" id="434235"/>
    <lineage>
        <taxon>Eukaryota</taxon>
        <taxon>Viridiplantae</taxon>
        <taxon>Streptophyta</taxon>
        <taxon>Embryophyta</taxon>
        <taxon>Tracheophyta</taxon>
        <taxon>Spermatophyta</taxon>
        <taxon>Magnoliopsida</taxon>
        <taxon>eudicotyledons</taxon>
        <taxon>Gunneridae</taxon>
        <taxon>Pentapetalae</taxon>
        <taxon>rosids</taxon>
        <taxon>malvids</taxon>
        <taxon>Sapindales</taxon>
        <taxon>Anacardiaceae</taxon>
        <taxon>Pistacia</taxon>
    </lineage>
</organism>
<comment type="caution">
    <text evidence="1">The sequence shown here is derived from an EMBL/GenBank/DDBJ whole genome shotgun (WGS) entry which is preliminary data.</text>
</comment>
<protein>
    <submittedName>
        <fullName evidence="1">Uncharacterized protein</fullName>
    </submittedName>
</protein>
<gene>
    <name evidence="1" type="ORF">Pint_28364</name>
</gene>
<sequence length="372" mass="40521">MAEDGLAPVKRIGMVPERARLHIAMTVFQFGYAGNHVIMRGALNLGVSKLVFPLYRNIIALIVLLPFAYFLEKKDRPGLTPSFLIQFFFLGFLGITLNQGSYIFGLDNTSPTFASAVENAVPAVTFIMAAILGIEQVHLTRKDGIAKVLGTLVSVAGASVITLYKGPIIYSPNPSSEKSDLLLGDTREKNWTLGCICLIGHCLFWSSWIVLQTPVLKKYPARLSVVSYSCCFSVMQFCAIAAYFERDPQAWHIHSGYELFSLFYSGLVASAMAFAVQIYVIDRGGPVFVSAYLPLQTMLVAIMATVALGEEFYLGGIIGALLIIAGLYLVVLGKNEESKYSTEKVVIISSLSDNNGVEGPSKSSLIQPLIDC</sequence>
<proteinExistence type="predicted"/>
<evidence type="ECO:0000313" key="2">
    <source>
        <dbReference type="Proteomes" id="UP001163603"/>
    </source>
</evidence>
<name>A0ACC0YRE0_9ROSI</name>
<reference evidence="2" key="1">
    <citation type="journal article" date="2023" name="G3 (Bethesda)">
        <title>Genome assembly and association tests identify interacting loci associated with vigor, precocity, and sex in interspecific pistachio rootstocks.</title>
        <authorList>
            <person name="Palmer W."/>
            <person name="Jacygrad E."/>
            <person name="Sagayaradj S."/>
            <person name="Cavanaugh K."/>
            <person name="Han R."/>
            <person name="Bertier L."/>
            <person name="Beede B."/>
            <person name="Kafkas S."/>
            <person name="Golino D."/>
            <person name="Preece J."/>
            <person name="Michelmore R."/>
        </authorList>
    </citation>
    <scope>NUCLEOTIDE SEQUENCE [LARGE SCALE GENOMIC DNA]</scope>
</reference>
<keyword evidence="2" id="KW-1185">Reference proteome</keyword>
<dbReference type="EMBL" id="CM047740">
    <property type="protein sequence ID" value="KAJ0040068.1"/>
    <property type="molecule type" value="Genomic_DNA"/>
</dbReference>
<evidence type="ECO:0000313" key="1">
    <source>
        <dbReference type="EMBL" id="KAJ0040068.1"/>
    </source>
</evidence>